<name>A0A9P9WL89_9PEZI</name>
<dbReference type="EMBL" id="JAFIMR010000016">
    <property type="protein sequence ID" value="KAI1868766.1"/>
    <property type="molecule type" value="Genomic_DNA"/>
</dbReference>
<comment type="caution">
    <text evidence="4">The sequence shown here is derived from an EMBL/GenBank/DDBJ whole genome shotgun (WGS) entry which is preliminary data.</text>
</comment>
<dbReference type="AlphaFoldDB" id="A0A9P9WL89"/>
<organism evidence="4 5">
    <name type="scientific">Neoarthrinium moseri</name>
    <dbReference type="NCBI Taxonomy" id="1658444"/>
    <lineage>
        <taxon>Eukaryota</taxon>
        <taxon>Fungi</taxon>
        <taxon>Dikarya</taxon>
        <taxon>Ascomycota</taxon>
        <taxon>Pezizomycotina</taxon>
        <taxon>Sordariomycetes</taxon>
        <taxon>Xylariomycetidae</taxon>
        <taxon>Amphisphaeriales</taxon>
        <taxon>Apiosporaceae</taxon>
        <taxon>Neoarthrinium</taxon>
    </lineage>
</organism>
<dbReference type="Pfam" id="PF14497">
    <property type="entry name" value="GST_C_3"/>
    <property type="match status" value="1"/>
</dbReference>
<keyword evidence="5" id="KW-1185">Reference proteome</keyword>
<gene>
    <name evidence="4" type="ORF">JX265_006745</name>
</gene>
<dbReference type="Pfam" id="PF02798">
    <property type="entry name" value="GST_N"/>
    <property type="match status" value="1"/>
</dbReference>
<proteinExistence type="inferred from homology"/>
<feature type="domain" description="GST N-terminal" evidence="2">
    <location>
        <begin position="5"/>
        <end position="86"/>
    </location>
</feature>
<reference evidence="4" key="1">
    <citation type="submission" date="2021-03" db="EMBL/GenBank/DDBJ databases">
        <title>Revisited historic fungal species revealed as producer of novel bioactive compounds through whole genome sequencing and comparative genomics.</title>
        <authorList>
            <person name="Vignolle G.A."/>
            <person name="Hochenegger N."/>
            <person name="Mach R.L."/>
            <person name="Mach-Aigner A.R."/>
            <person name="Javad Rahimi M."/>
            <person name="Salim K.A."/>
            <person name="Chan C.M."/>
            <person name="Lim L.B.L."/>
            <person name="Cai F."/>
            <person name="Druzhinina I.S."/>
            <person name="U'Ren J.M."/>
            <person name="Derntl C."/>
        </authorList>
    </citation>
    <scope>NUCLEOTIDE SEQUENCE</scope>
    <source>
        <strain evidence="4">TUCIM 5799</strain>
    </source>
</reference>
<comment type="similarity">
    <text evidence="1">Belongs to the GST superfamily.</text>
</comment>
<dbReference type="InterPro" id="IPR040079">
    <property type="entry name" value="Glutathione_S-Trfase"/>
</dbReference>
<evidence type="ECO:0000259" key="3">
    <source>
        <dbReference type="PROSITE" id="PS50405"/>
    </source>
</evidence>
<sequence>MSELETLILHGHYGTPNPLKVMILLEELGLPYKHVQVDITKVKEEPYTQLNPNGRLPTLEDPNTGLVLWESAPIVEYLVDTYDKAGRLTLRSFPESYHLKQFLALQSSGQGPYYGQWVFFARYLPGEAVAIARYKDQLLRVWSVLDKILEGKEYLVGGKCTYADLSFVAWEDGMRVKFPEFGLEKRASEYPNYNAWYQRLIARPAVAKALRINREEMAKAAAK</sequence>
<feature type="domain" description="GST C-terminal" evidence="3">
    <location>
        <begin position="92"/>
        <end position="221"/>
    </location>
</feature>
<dbReference type="SFLD" id="SFLDG00358">
    <property type="entry name" value="Main_(cytGST)"/>
    <property type="match status" value="1"/>
</dbReference>
<dbReference type="PANTHER" id="PTHR44051:SF3">
    <property type="entry name" value="TRANSCRIPTIONAL REGULATOR URE2"/>
    <property type="match status" value="1"/>
</dbReference>
<dbReference type="PANTHER" id="PTHR44051">
    <property type="entry name" value="GLUTATHIONE S-TRANSFERASE-RELATED"/>
    <property type="match status" value="1"/>
</dbReference>
<protein>
    <recommendedName>
        <fullName evidence="6">Glutathione S-transferase</fullName>
    </recommendedName>
</protein>
<dbReference type="PROSITE" id="PS50405">
    <property type="entry name" value="GST_CTER"/>
    <property type="match status" value="1"/>
</dbReference>
<dbReference type="InterPro" id="IPR004046">
    <property type="entry name" value="GST_C"/>
</dbReference>
<dbReference type="CDD" id="cd03048">
    <property type="entry name" value="GST_N_Ure2p_like"/>
    <property type="match status" value="1"/>
</dbReference>
<dbReference type="Gene3D" id="1.20.1050.130">
    <property type="match status" value="1"/>
</dbReference>
<dbReference type="InterPro" id="IPR036282">
    <property type="entry name" value="Glutathione-S-Trfase_C_sf"/>
</dbReference>
<evidence type="ECO:0000313" key="4">
    <source>
        <dbReference type="EMBL" id="KAI1868766.1"/>
    </source>
</evidence>
<evidence type="ECO:0008006" key="6">
    <source>
        <dbReference type="Google" id="ProtNLM"/>
    </source>
</evidence>
<dbReference type="SFLD" id="SFLDS00019">
    <property type="entry name" value="Glutathione_Transferase_(cytos"/>
    <property type="match status" value="1"/>
</dbReference>
<dbReference type="InterPro" id="IPR004045">
    <property type="entry name" value="Glutathione_S-Trfase_N"/>
</dbReference>
<evidence type="ECO:0000313" key="5">
    <source>
        <dbReference type="Proteomes" id="UP000829685"/>
    </source>
</evidence>
<dbReference type="SUPFAM" id="SSF47616">
    <property type="entry name" value="GST C-terminal domain-like"/>
    <property type="match status" value="1"/>
</dbReference>
<dbReference type="SUPFAM" id="SSF52833">
    <property type="entry name" value="Thioredoxin-like"/>
    <property type="match status" value="1"/>
</dbReference>
<dbReference type="InterPro" id="IPR036249">
    <property type="entry name" value="Thioredoxin-like_sf"/>
</dbReference>
<evidence type="ECO:0000256" key="1">
    <source>
        <dbReference type="ARBA" id="ARBA00007409"/>
    </source>
</evidence>
<accession>A0A9P9WL89</accession>
<evidence type="ECO:0000259" key="2">
    <source>
        <dbReference type="PROSITE" id="PS50404"/>
    </source>
</evidence>
<dbReference type="InterPro" id="IPR010987">
    <property type="entry name" value="Glutathione-S-Trfase_C-like"/>
</dbReference>
<dbReference type="PROSITE" id="PS50404">
    <property type="entry name" value="GST_NTER"/>
    <property type="match status" value="1"/>
</dbReference>
<dbReference type="Proteomes" id="UP000829685">
    <property type="component" value="Unassembled WGS sequence"/>
</dbReference>